<keyword evidence="4" id="KW-1185">Reference proteome</keyword>
<dbReference type="STRING" id="6412.T1F5E2"/>
<dbReference type="InterPro" id="IPR028268">
    <property type="entry name" value="Pianissimo_fam"/>
</dbReference>
<reference evidence="4" key="1">
    <citation type="submission" date="2012-12" db="EMBL/GenBank/DDBJ databases">
        <authorList>
            <person name="Hellsten U."/>
            <person name="Grimwood J."/>
            <person name="Chapman J.A."/>
            <person name="Shapiro H."/>
            <person name="Aerts A."/>
            <person name="Otillar R.P."/>
            <person name="Terry A.Y."/>
            <person name="Boore J.L."/>
            <person name="Simakov O."/>
            <person name="Marletaz F."/>
            <person name="Cho S.-J."/>
            <person name="Edsinger-Gonzales E."/>
            <person name="Havlak P."/>
            <person name="Kuo D.-H."/>
            <person name="Larsson T."/>
            <person name="Lv J."/>
            <person name="Arendt D."/>
            <person name="Savage R."/>
            <person name="Osoegawa K."/>
            <person name="de Jong P."/>
            <person name="Lindberg D.R."/>
            <person name="Seaver E.C."/>
            <person name="Weisblat D.A."/>
            <person name="Putnam N.H."/>
            <person name="Grigoriev I.V."/>
            <person name="Rokhsar D.S."/>
        </authorList>
    </citation>
    <scope>NUCLEOTIDE SEQUENCE</scope>
</reference>
<dbReference type="InParanoid" id="T1F5E2"/>
<reference evidence="3" key="3">
    <citation type="submission" date="2015-06" db="UniProtKB">
        <authorList>
            <consortium name="EnsemblMetazoa"/>
        </authorList>
    </citation>
    <scope>IDENTIFICATION</scope>
</reference>
<proteinExistence type="predicted"/>
<dbReference type="KEGG" id="hro:HELRODRAFT_172490"/>
<dbReference type="AlphaFoldDB" id="T1F5E2"/>
<evidence type="ECO:0000313" key="3">
    <source>
        <dbReference type="EnsemblMetazoa" id="HelroP172490"/>
    </source>
</evidence>
<dbReference type="Proteomes" id="UP000015101">
    <property type="component" value="Unassembled WGS sequence"/>
</dbReference>
<evidence type="ECO:0000313" key="2">
    <source>
        <dbReference type="EMBL" id="ESO04815.1"/>
    </source>
</evidence>
<dbReference type="OrthoDB" id="271111at2759"/>
<organism evidence="3 4">
    <name type="scientific">Helobdella robusta</name>
    <name type="common">Californian leech</name>
    <dbReference type="NCBI Taxonomy" id="6412"/>
    <lineage>
        <taxon>Eukaryota</taxon>
        <taxon>Metazoa</taxon>
        <taxon>Spiralia</taxon>
        <taxon>Lophotrochozoa</taxon>
        <taxon>Annelida</taxon>
        <taxon>Clitellata</taxon>
        <taxon>Hirudinea</taxon>
        <taxon>Rhynchobdellida</taxon>
        <taxon>Glossiphoniidae</taxon>
        <taxon>Helobdella</taxon>
    </lineage>
</organism>
<feature type="domain" description="Rapamycin-insensitive companion of mTOR N-terminal" evidence="1">
    <location>
        <begin position="49"/>
        <end position="274"/>
    </location>
</feature>
<gene>
    <name evidence="3" type="primary">20204041</name>
    <name evidence="2" type="ORF">HELRODRAFT_172490</name>
</gene>
<dbReference type="EMBL" id="AMQM01004237">
    <property type="status" value="NOT_ANNOTATED_CDS"/>
    <property type="molecule type" value="Genomic_DNA"/>
</dbReference>
<dbReference type="PANTHER" id="PTHR13298:SF11">
    <property type="entry name" value="RAPAMYCIN-INSENSITIVE COMPANION OF MTOR"/>
    <property type="match status" value="1"/>
</dbReference>
<dbReference type="EMBL" id="KB096457">
    <property type="protein sequence ID" value="ESO04815.1"/>
    <property type="molecule type" value="Genomic_DNA"/>
</dbReference>
<dbReference type="GO" id="GO:0031932">
    <property type="term" value="C:TORC2 complex"/>
    <property type="evidence" value="ECO:0007669"/>
    <property type="project" value="InterPro"/>
</dbReference>
<evidence type="ECO:0000313" key="4">
    <source>
        <dbReference type="Proteomes" id="UP000015101"/>
    </source>
</evidence>
<dbReference type="eggNOG" id="KOG3694">
    <property type="taxonomic scope" value="Eukaryota"/>
</dbReference>
<dbReference type="HOGENOM" id="CLU_1016633_0_0_1"/>
<accession>T1F5E2</accession>
<dbReference type="SMART" id="SM01308">
    <property type="entry name" value="RICTOR_N"/>
    <property type="match status" value="1"/>
</dbReference>
<evidence type="ECO:0000259" key="1">
    <source>
        <dbReference type="SMART" id="SM01308"/>
    </source>
</evidence>
<dbReference type="GeneID" id="20204041"/>
<dbReference type="RefSeq" id="XP_009017394.1">
    <property type="nucleotide sequence ID" value="XM_009019146.1"/>
</dbReference>
<dbReference type="GO" id="GO:0031929">
    <property type="term" value="P:TOR signaling"/>
    <property type="evidence" value="ECO:0007669"/>
    <property type="project" value="InterPro"/>
</dbReference>
<reference evidence="2 4" key="2">
    <citation type="journal article" date="2013" name="Nature">
        <title>Insights into bilaterian evolution from three spiralian genomes.</title>
        <authorList>
            <person name="Simakov O."/>
            <person name="Marletaz F."/>
            <person name="Cho S.J."/>
            <person name="Edsinger-Gonzales E."/>
            <person name="Havlak P."/>
            <person name="Hellsten U."/>
            <person name="Kuo D.H."/>
            <person name="Larsson T."/>
            <person name="Lv J."/>
            <person name="Arendt D."/>
            <person name="Savage R."/>
            <person name="Osoegawa K."/>
            <person name="de Jong P."/>
            <person name="Grimwood J."/>
            <person name="Chapman J.A."/>
            <person name="Shapiro H."/>
            <person name="Aerts A."/>
            <person name="Otillar R.P."/>
            <person name="Terry A.Y."/>
            <person name="Boore J.L."/>
            <person name="Grigoriev I.V."/>
            <person name="Lindberg D.R."/>
            <person name="Seaver E.C."/>
            <person name="Weisblat D.A."/>
            <person name="Putnam N.H."/>
            <person name="Rokhsar D.S."/>
        </authorList>
    </citation>
    <scope>NUCLEOTIDE SEQUENCE</scope>
</reference>
<dbReference type="PANTHER" id="PTHR13298">
    <property type="entry name" value="CYTOSOLIC REGULATOR PIANISSIMO"/>
    <property type="match status" value="1"/>
</dbReference>
<protein>
    <recommendedName>
        <fullName evidence="1">Rapamycin-insensitive companion of mTOR N-terminal domain-containing protein</fullName>
    </recommendedName>
</protein>
<sequence>MIFKARKALDDETSKIDFTKLPDEVMREILVGINTNDSSNPTKLNPTKLNYYNAFVRYLTRLGGHISLSMPTADVLICLQQGLFSKWKELRIGALRSLRYFCDCRATVGIIFNLKLHYLIVRPTTMRSRLLSSSSTLSPSMLSDLSLLLRGVIAIADDGFEGKDKLFNICLSTICELAILDPEMTFELGGVTTILRAVQHFYGHPHINEALVEAILNFFNFPHSRSLVRADYDLEYMLAPFTDLQYVADEIDVKDRFKYVSCLHFLFVFVIFFI</sequence>
<name>T1F5E2_HELRO</name>
<dbReference type="Pfam" id="PF14664">
    <property type="entry name" value="RICTOR_N"/>
    <property type="match status" value="1"/>
</dbReference>
<dbReference type="CTD" id="20204041"/>
<dbReference type="InterPro" id="IPR028267">
    <property type="entry name" value="Pianissimo_N"/>
</dbReference>
<dbReference type="EnsemblMetazoa" id="HelroT172490">
    <property type="protein sequence ID" value="HelroP172490"/>
    <property type="gene ID" value="HelroG172490"/>
</dbReference>